<accession>A0A848GNL9</accession>
<feature type="region of interest" description="Disordered" evidence="1">
    <location>
        <begin position="107"/>
        <end position="130"/>
    </location>
</feature>
<gene>
    <name evidence="2" type="ORF">HHL17_18470</name>
</gene>
<evidence type="ECO:0000313" key="3">
    <source>
        <dbReference type="Proteomes" id="UP000583266"/>
    </source>
</evidence>
<proteinExistence type="predicted"/>
<name>A0A848GNL9_9BACT</name>
<feature type="region of interest" description="Disordered" evidence="1">
    <location>
        <begin position="441"/>
        <end position="460"/>
    </location>
</feature>
<keyword evidence="3" id="KW-1185">Reference proteome</keyword>
<evidence type="ECO:0000256" key="1">
    <source>
        <dbReference type="SAM" id="MobiDB-lite"/>
    </source>
</evidence>
<organism evidence="2 3">
    <name type="scientific">Chitinophaga fulva</name>
    <dbReference type="NCBI Taxonomy" id="2728842"/>
    <lineage>
        <taxon>Bacteria</taxon>
        <taxon>Pseudomonadati</taxon>
        <taxon>Bacteroidota</taxon>
        <taxon>Chitinophagia</taxon>
        <taxon>Chitinophagales</taxon>
        <taxon>Chitinophagaceae</taxon>
        <taxon>Chitinophaga</taxon>
    </lineage>
</organism>
<feature type="region of interest" description="Disordered" evidence="1">
    <location>
        <begin position="371"/>
        <end position="402"/>
    </location>
</feature>
<dbReference type="AlphaFoldDB" id="A0A848GNL9"/>
<feature type="compositionally biased region" description="Low complexity" evidence="1">
    <location>
        <begin position="376"/>
        <end position="392"/>
    </location>
</feature>
<dbReference type="Proteomes" id="UP000583266">
    <property type="component" value="Unassembled WGS sequence"/>
</dbReference>
<sequence>MVETTIINNTFKVVSELLAPDQEHLHKTITAVKYEFHYPIDAPVPVISGYIDAHHRRETQYTGYDAFRIKGQLTLTVKEKEVILNGNLYYGHNENPALQHHFDGTLALFRETPPPPPRPDDNDGSSDDFPPQLAVDAPLFPYINIQPWPDDTPADSWLHFFTYDPAHTGTDSLYSQLAAIAPQKNRQAMEQLAIQFLQQDVPFTGQYYGSVQQVPPPFNSFPALYDAWVATTHLSSDEDVSAGVDITSWLPVIDQLWQNYFALAIIPGFNESFAIALNKILLVCNLLQTQYSTEPPRVITQEEIRSLLHATIILPSLIFPLPSYATAIPLLKDNSRIMPFAIGQLKMSRYRLLRYQPGEISGIQNVMKGEQKKTVQRQLQSSQETQQESSSQHNNNTGSYQQTSNDLLLETKKTLAGFTQNTSYDNFTTTYGPPTQAVLNGSWSSSLKPDSDGKQSDSGFMSRVLNSTVNRVSERISRIRSFSQYSEQEAVTSSLFDNRQGNGHFRGIYRWLNKVYRVTVENYGHRFLLELSIDQPSQDYIKSQRSLNAIDLQMPLSPAEKGIGVFTDITAGNYAQLLGYYQVDVIQPPPELFTYAAAVLRPGETEKYANIPEHYTAEEASVTGIIADGAPVQVIKGIVGSIIFEVPAPASGPLSMYGETGQLPVSAIGPNLPDAPPYKPNDFIINVRIKCRVSEEKMNEWKAGVYRQISEAYQQRLSLYITTLSRLAGEHEQNNPELLRNTERSALQRRSIALLMQVFYTKVGNAPDAPTAAGLPVNEVRYDQFFQEALEWDEMTWSFDDSPSIFSYALQGRNDSLRPFLQAQWARVLLPVRPAFNFQLLYYLSSGMIWPAPYPFVPVNEPDIRIADHLKSEYNRNPYTKIEHIWEIVLPTAMQVVQDSSQLPEFTSSPNT</sequence>
<comment type="caution">
    <text evidence="2">The sequence shown here is derived from an EMBL/GenBank/DDBJ whole genome shotgun (WGS) entry which is preliminary data.</text>
</comment>
<dbReference type="EMBL" id="JABBGC010000002">
    <property type="protein sequence ID" value="NML39191.1"/>
    <property type="molecule type" value="Genomic_DNA"/>
</dbReference>
<protein>
    <submittedName>
        <fullName evidence="2">Uncharacterized protein</fullName>
    </submittedName>
</protein>
<evidence type="ECO:0000313" key="2">
    <source>
        <dbReference type="EMBL" id="NML39191.1"/>
    </source>
</evidence>
<dbReference type="RefSeq" id="WP_169226293.1">
    <property type="nucleotide sequence ID" value="NZ_JABBGC010000002.1"/>
</dbReference>
<reference evidence="2 3" key="1">
    <citation type="submission" date="2020-04" db="EMBL/GenBank/DDBJ databases">
        <title>Chitinophaga sp. G-6-1-13 sp. nov., isolated from soil.</title>
        <authorList>
            <person name="Dahal R.H."/>
            <person name="Chaudhary D.K."/>
        </authorList>
    </citation>
    <scope>NUCLEOTIDE SEQUENCE [LARGE SCALE GENOMIC DNA]</scope>
    <source>
        <strain evidence="2 3">G-6-1-13</strain>
    </source>
</reference>
<feature type="compositionally biased region" description="Polar residues" evidence="1">
    <location>
        <begin position="393"/>
        <end position="402"/>
    </location>
</feature>